<keyword evidence="2 5" id="KW-0238">DNA-binding</keyword>
<dbReference type="Pfam" id="PF13377">
    <property type="entry name" value="Peripla_BP_3"/>
    <property type="match status" value="1"/>
</dbReference>
<evidence type="ECO:0000313" key="6">
    <source>
        <dbReference type="Proteomes" id="UP001501594"/>
    </source>
</evidence>
<dbReference type="PANTHER" id="PTHR30146:SF109">
    <property type="entry name" value="HTH-TYPE TRANSCRIPTIONAL REGULATOR GALS"/>
    <property type="match status" value="1"/>
</dbReference>
<keyword evidence="3" id="KW-0804">Transcription</keyword>
<protein>
    <submittedName>
        <fullName evidence="5">LacI family DNA-binding transcriptional regulator</fullName>
    </submittedName>
</protein>
<dbReference type="Pfam" id="PF00356">
    <property type="entry name" value="LacI"/>
    <property type="match status" value="1"/>
</dbReference>
<dbReference type="InterPro" id="IPR010982">
    <property type="entry name" value="Lambda_DNA-bd_dom_sf"/>
</dbReference>
<dbReference type="SUPFAM" id="SSF47413">
    <property type="entry name" value="lambda repressor-like DNA-binding domains"/>
    <property type="match status" value="1"/>
</dbReference>
<dbReference type="CDD" id="cd06293">
    <property type="entry name" value="PBP1_LacI-like"/>
    <property type="match status" value="1"/>
</dbReference>
<sequence length="348" mass="36141">MTRARSTEGVAVATVSVRDVAALAGVSVGTVSNVLNRPEKVSPAAVKRVHDAIDKLGFVRNDAARQLRAGRSHSFGLIVLDAGNPFFSDLARGAEDRAATDGLSILLGNSGNDARREAAYLDLFETQRVSGVLISPFGEQVARLERLRERGIPTVLVDRAARGTSFSSVSVDDVVGGRIAASHLLDIGRRRLAFVGGPSSIRQVADRLTGAEIAVARVPGAAIEVIATTDLTVLDGRQAGAAIASRPASARPDAVFCANDLVAVGVLQGLGILGGVRVPEEIALIGYDDIAFAQATVVPLSSIRQPSGLIGRTGLELLLAEAADGPPAEPQHVVYQPELVVRASTSAS</sequence>
<dbReference type="EMBL" id="BAABAU010000001">
    <property type="protein sequence ID" value="GAA4265843.1"/>
    <property type="molecule type" value="Genomic_DNA"/>
</dbReference>
<evidence type="ECO:0000256" key="1">
    <source>
        <dbReference type="ARBA" id="ARBA00023015"/>
    </source>
</evidence>
<dbReference type="SMART" id="SM00354">
    <property type="entry name" value="HTH_LACI"/>
    <property type="match status" value="1"/>
</dbReference>
<name>A0ABP8E0Z9_9MICO</name>
<dbReference type="CDD" id="cd01392">
    <property type="entry name" value="HTH_LacI"/>
    <property type="match status" value="1"/>
</dbReference>
<keyword evidence="1" id="KW-0805">Transcription regulation</keyword>
<dbReference type="InterPro" id="IPR000843">
    <property type="entry name" value="HTH_LacI"/>
</dbReference>
<dbReference type="PROSITE" id="PS00356">
    <property type="entry name" value="HTH_LACI_1"/>
    <property type="match status" value="1"/>
</dbReference>
<dbReference type="InterPro" id="IPR046335">
    <property type="entry name" value="LacI/GalR-like_sensor"/>
</dbReference>
<dbReference type="GO" id="GO:0003677">
    <property type="term" value="F:DNA binding"/>
    <property type="evidence" value="ECO:0007669"/>
    <property type="project" value="UniProtKB-KW"/>
</dbReference>
<gene>
    <name evidence="5" type="ORF">GCM10022256_14550</name>
</gene>
<dbReference type="Gene3D" id="3.40.50.2300">
    <property type="match status" value="2"/>
</dbReference>
<proteinExistence type="predicted"/>
<evidence type="ECO:0000256" key="3">
    <source>
        <dbReference type="ARBA" id="ARBA00023163"/>
    </source>
</evidence>
<dbReference type="Proteomes" id="UP001501594">
    <property type="component" value="Unassembled WGS sequence"/>
</dbReference>
<dbReference type="RefSeq" id="WP_425552868.1">
    <property type="nucleotide sequence ID" value="NZ_BAABAU010000001.1"/>
</dbReference>
<feature type="domain" description="HTH lacI-type" evidence="4">
    <location>
        <begin position="15"/>
        <end position="69"/>
    </location>
</feature>
<accession>A0ABP8E0Z9</accession>
<dbReference type="SUPFAM" id="SSF53822">
    <property type="entry name" value="Periplasmic binding protein-like I"/>
    <property type="match status" value="1"/>
</dbReference>
<dbReference type="PROSITE" id="PS50932">
    <property type="entry name" value="HTH_LACI_2"/>
    <property type="match status" value="1"/>
</dbReference>
<organism evidence="5 6">
    <name type="scientific">Frondihabitans peucedani</name>
    <dbReference type="NCBI Taxonomy" id="598626"/>
    <lineage>
        <taxon>Bacteria</taxon>
        <taxon>Bacillati</taxon>
        <taxon>Actinomycetota</taxon>
        <taxon>Actinomycetes</taxon>
        <taxon>Micrococcales</taxon>
        <taxon>Microbacteriaceae</taxon>
        <taxon>Frondihabitans</taxon>
    </lineage>
</organism>
<reference evidence="6" key="1">
    <citation type="journal article" date="2019" name="Int. J. Syst. Evol. Microbiol.">
        <title>The Global Catalogue of Microorganisms (GCM) 10K type strain sequencing project: providing services to taxonomists for standard genome sequencing and annotation.</title>
        <authorList>
            <consortium name="The Broad Institute Genomics Platform"/>
            <consortium name="The Broad Institute Genome Sequencing Center for Infectious Disease"/>
            <person name="Wu L."/>
            <person name="Ma J."/>
        </authorList>
    </citation>
    <scope>NUCLEOTIDE SEQUENCE [LARGE SCALE GENOMIC DNA]</scope>
    <source>
        <strain evidence="6">JCM 17442</strain>
    </source>
</reference>
<keyword evidence="6" id="KW-1185">Reference proteome</keyword>
<evidence type="ECO:0000259" key="4">
    <source>
        <dbReference type="PROSITE" id="PS50932"/>
    </source>
</evidence>
<dbReference type="Gene3D" id="1.10.260.40">
    <property type="entry name" value="lambda repressor-like DNA-binding domains"/>
    <property type="match status" value="1"/>
</dbReference>
<dbReference type="InterPro" id="IPR028082">
    <property type="entry name" value="Peripla_BP_I"/>
</dbReference>
<evidence type="ECO:0000256" key="2">
    <source>
        <dbReference type="ARBA" id="ARBA00023125"/>
    </source>
</evidence>
<comment type="caution">
    <text evidence="5">The sequence shown here is derived from an EMBL/GenBank/DDBJ whole genome shotgun (WGS) entry which is preliminary data.</text>
</comment>
<dbReference type="PANTHER" id="PTHR30146">
    <property type="entry name" value="LACI-RELATED TRANSCRIPTIONAL REPRESSOR"/>
    <property type="match status" value="1"/>
</dbReference>
<evidence type="ECO:0000313" key="5">
    <source>
        <dbReference type="EMBL" id="GAA4265843.1"/>
    </source>
</evidence>